<dbReference type="PANTHER" id="PTHR44757:SF2">
    <property type="entry name" value="BIOFILM ARCHITECTURE MAINTENANCE PROTEIN MBAA"/>
    <property type="match status" value="1"/>
</dbReference>
<name>A0A6J4KVI9_9GAMM</name>
<feature type="domain" description="PAS" evidence="1">
    <location>
        <begin position="319"/>
        <end position="374"/>
    </location>
</feature>
<dbReference type="GO" id="GO:0006355">
    <property type="term" value="P:regulation of DNA-templated transcription"/>
    <property type="evidence" value="ECO:0007669"/>
    <property type="project" value="InterPro"/>
</dbReference>
<feature type="domain" description="GGDEF" evidence="3">
    <location>
        <begin position="479"/>
        <end position="613"/>
    </location>
</feature>
<dbReference type="InterPro" id="IPR035965">
    <property type="entry name" value="PAS-like_dom_sf"/>
</dbReference>
<dbReference type="SMART" id="SM00267">
    <property type="entry name" value="GGDEF"/>
    <property type="match status" value="1"/>
</dbReference>
<gene>
    <name evidence="4" type="ORF">AVDCRST_MAG71-1007</name>
</gene>
<dbReference type="Pfam" id="PF13185">
    <property type="entry name" value="GAF_2"/>
    <property type="match status" value="1"/>
</dbReference>
<dbReference type="Pfam" id="PF08448">
    <property type="entry name" value="PAS_4"/>
    <property type="match status" value="1"/>
</dbReference>
<dbReference type="Pfam" id="PF00990">
    <property type="entry name" value="GGDEF"/>
    <property type="match status" value="1"/>
</dbReference>
<dbReference type="PROSITE" id="PS50887">
    <property type="entry name" value="GGDEF"/>
    <property type="match status" value="1"/>
</dbReference>
<dbReference type="InterPro" id="IPR013767">
    <property type="entry name" value="PAS_fold"/>
</dbReference>
<reference evidence="4" key="1">
    <citation type="submission" date="2020-02" db="EMBL/GenBank/DDBJ databases">
        <authorList>
            <person name="Meier V. D."/>
        </authorList>
    </citation>
    <scope>NUCLEOTIDE SEQUENCE</scope>
    <source>
        <strain evidence="4">AVDCRST_MAG71</strain>
    </source>
</reference>
<dbReference type="PANTHER" id="PTHR44757">
    <property type="entry name" value="DIGUANYLATE CYCLASE DGCP"/>
    <property type="match status" value="1"/>
</dbReference>
<dbReference type="InterPro" id="IPR000014">
    <property type="entry name" value="PAS"/>
</dbReference>
<dbReference type="NCBIfam" id="TIGR00229">
    <property type="entry name" value="sensory_box"/>
    <property type="match status" value="2"/>
</dbReference>
<dbReference type="EMBL" id="CADCUA010000270">
    <property type="protein sequence ID" value="CAA9316197.1"/>
    <property type="molecule type" value="Genomic_DNA"/>
</dbReference>
<dbReference type="CDD" id="cd01949">
    <property type="entry name" value="GGDEF"/>
    <property type="match status" value="1"/>
</dbReference>
<dbReference type="InterPro" id="IPR013656">
    <property type="entry name" value="PAS_4"/>
</dbReference>
<evidence type="ECO:0000259" key="2">
    <source>
        <dbReference type="PROSITE" id="PS50113"/>
    </source>
</evidence>
<dbReference type="SMART" id="SM00086">
    <property type="entry name" value="PAC"/>
    <property type="match status" value="2"/>
</dbReference>
<dbReference type="SUPFAM" id="SSF55781">
    <property type="entry name" value="GAF domain-like"/>
    <property type="match status" value="1"/>
</dbReference>
<dbReference type="InterPro" id="IPR029016">
    <property type="entry name" value="GAF-like_dom_sf"/>
</dbReference>
<proteinExistence type="predicted"/>
<organism evidence="4">
    <name type="scientific">uncultured Lysobacter sp</name>
    <dbReference type="NCBI Taxonomy" id="271060"/>
    <lineage>
        <taxon>Bacteria</taxon>
        <taxon>Pseudomonadati</taxon>
        <taxon>Pseudomonadota</taxon>
        <taxon>Gammaproteobacteria</taxon>
        <taxon>Lysobacterales</taxon>
        <taxon>Lysobacteraceae</taxon>
        <taxon>Lysobacter</taxon>
        <taxon>environmental samples</taxon>
    </lineage>
</organism>
<feature type="domain" description="PAC" evidence="2">
    <location>
        <begin position="263"/>
        <end position="318"/>
    </location>
</feature>
<dbReference type="SUPFAM" id="SSF55073">
    <property type="entry name" value="Nucleotide cyclase"/>
    <property type="match status" value="1"/>
</dbReference>
<dbReference type="InterPro" id="IPR001610">
    <property type="entry name" value="PAC"/>
</dbReference>
<dbReference type="SMART" id="SM00091">
    <property type="entry name" value="PAS"/>
    <property type="match status" value="2"/>
</dbReference>
<dbReference type="SUPFAM" id="SSF55785">
    <property type="entry name" value="PYP-like sensor domain (PAS domain)"/>
    <property type="match status" value="2"/>
</dbReference>
<dbReference type="SMART" id="SM00065">
    <property type="entry name" value="GAF"/>
    <property type="match status" value="1"/>
</dbReference>
<dbReference type="InterPro" id="IPR052155">
    <property type="entry name" value="Biofilm_reg_signaling"/>
</dbReference>
<protein>
    <submittedName>
        <fullName evidence="4">Diguanylate cyclase/phosphodiesterase (GGDEF &amp; EAL domains) with PAS/PAC sensor(S)</fullName>
    </submittedName>
</protein>
<evidence type="ECO:0000259" key="3">
    <source>
        <dbReference type="PROSITE" id="PS50887"/>
    </source>
</evidence>
<feature type="domain" description="PAS" evidence="1">
    <location>
        <begin position="194"/>
        <end position="263"/>
    </location>
</feature>
<accession>A0A6J4KVI9</accession>
<dbReference type="InterPro" id="IPR003018">
    <property type="entry name" value="GAF"/>
</dbReference>
<dbReference type="NCBIfam" id="TIGR00254">
    <property type="entry name" value="GGDEF"/>
    <property type="match status" value="1"/>
</dbReference>
<dbReference type="Gene3D" id="3.30.450.20">
    <property type="entry name" value="PAS domain"/>
    <property type="match status" value="2"/>
</dbReference>
<dbReference type="Pfam" id="PF00989">
    <property type="entry name" value="PAS"/>
    <property type="match status" value="1"/>
</dbReference>
<evidence type="ECO:0000259" key="1">
    <source>
        <dbReference type="PROSITE" id="PS50112"/>
    </source>
</evidence>
<dbReference type="InterPro" id="IPR029787">
    <property type="entry name" value="Nucleotide_cyclase"/>
</dbReference>
<dbReference type="CDD" id="cd00130">
    <property type="entry name" value="PAS"/>
    <property type="match status" value="2"/>
</dbReference>
<dbReference type="PROSITE" id="PS50113">
    <property type="entry name" value="PAC"/>
    <property type="match status" value="1"/>
</dbReference>
<dbReference type="Gene3D" id="3.30.450.40">
    <property type="match status" value="1"/>
</dbReference>
<dbReference type="InterPro" id="IPR043128">
    <property type="entry name" value="Rev_trsase/Diguanyl_cyclase"/>
</dbReference>
<dbReference type="PROSITE" id="PS50112">
    <property type="entry name" value="PAS"/>
    <property type="match status" value="2"/>
</dbReference>
<dbReference type="InterPro" id="IPR000700">
    <property type="entry name" value="PAS-assoc_C"/>
</dbReference>
<evidence type="ECO:0000313" key="4">
    <source>
        <dbReference type="EMBL" id="CAA9316197.1"/>
    </source>
</evidence>
<dbReference type="Gene3D" id="3.30.70.270">
    <property type="match status" value="1"/>
</dbReference>
<dbReference type="InterPro" id="IPR000160">
    <property type="entry name" value="GGDEF_dom"/>
</dbReference>
<sequence>MHEELPEIGGRIPGAADALKRERDRLRHIVEALTQIASLNLPTMQFLDRVVHRVMELTSAIGAVVELVDGDELEYAAVTGSIERFKGLRLQRSRSLSGRCVDHRALQYSLDTETDDRVNLEACRAIGARSMMLVPLSHMGESIGVLKVVSDRPGAFDETDEYALRLCAGLVGSSIGRQVMLDENRRLLDDRSAAWTQATTVFNASPIATVVHDLDGTVRMWNDAAAALFGWTSDEAVGHPPPYLADSDMPRFTEISQRIMREGTAATEIVRRSRRDGTVLELRVSGAPLRDTGGEVVGIVRTMEDVTDQRQHGSALKAAAERLRHIIEHSPHAFISMDASGRVLEWNNSAEAMFGWTRREAIFRPLHELVIPPDAHDAHLRGVKHHLDTRESRIIGRPVEVVARHKDGTEFPIDLTINMAEVDGQPVYDAFLENASERRTEMDSLRQQASLDMLTQLPNRERFHAAVKAALERRGGERNRVAVVLVNLDGFRAINDLLGHAAGDALLQAAAERLVGVVREQDIVARLGGDEFGVLLDGLRDARRAAPVVAGKLLAAFDEQVVLRTATLPLQASVGVAVHEYERDDVEAMLHVAVEAMRRAKRAGGHRVEVLVREHQPD</sequence>
<dbReference type="AlphaFoldDB" id="A0A6J4KVI9"/>